<dbReference type="AlphaFoldDB" id="A0A518E0R4"/>
<keyword evidence="1" id="KW-0812">Transmembrane</keyword>
<reference evidence="2 3" key="1">
    <citation type="submission" date="2019-02" db="EMBL/GenBank/DDBJ databases">
        <title>Deep-cultivation of Planctomycetes and their phenomic and genomic characterization uncovers novel biology.</title>
        <authorList>
            <person name="Wiegand S."/>
            <person name="Jogler M."/>
            <person name="Boedeker C."/>
            <person name="Pinto D."/>
            <person name="Vollmers J."/>
            <person name="Rivas-Marin E."/>
            <person name="Kohn T."/>
            <person name="Peeters S.H."/>
            <person name="Heuer A."/>
            <person name="Rast P."/>
            <person name="Oberbeckmann S."/>
            <person name="Bunk B."/>
            <person name="Jeske O."/>
            <person name="Meyerdierks A."/>
            <person name="Storesund J.E."/>
            <person name="Kallscheuer N."/>
            <person name="Luecker S."/>
            <person name="Lage O.M."/>
            <person name="Pohl T."/>
            <person name="Merkel B.J."/>
            <person name="Hornburger P."/>
            <person name="Mueller R.-W."/>
            <person name="Bruemmer F."/>
            <person name="Labrenz M."/>
            <person name="Spormann A.M."/>
            <person name="Op den Camp H."/>
            <person name="Overmann J."/>
            <person name="Amann R."/>
            <person name="Jetten M.S.M."/>
            <person name="Mascher T."/>
            <person name="Medema M.H."/>
            <person name="Devos D.P."/>
            <person name="Kaster A.-K."/>
            <person name="Ovreas L."/>
            <person name="Rohde M."/>
            <person name="Galperin M.Y."/>
            <person name="Jogler C."/>
        </authorList>
    </citation>
    <scope>NUCLEOTIDE SEQUENCE [LARGE SCALE GENOMIC DNA]</scope>
    <source>
        <strain evidence="2 3">Pla85_3_4</strain>
    </source>
</reference>
<evidence type="ECO:0000313" key="2">
    <source>
        <dbReference type="EMBL" id="QDU97667.1"/>
    </source>
</evidence>
<evidence type="ECO:0000256" key="1">
    <source>
        <dbReference type="SAM" id="Phobius"/>
    </source>
</evidence>
<keyword evidence="1" id="KW-0472">Membrane</keyword>
<keyword evidence="3" id="KW-1185">Reference proteome</keyword>
<gene>
    <name evidence="2" type="ORF">Pla8534_55190</name>
</gene>
<feature type="transmembrane region" description="Helical" evidence="1">
    <location>
        <begin position="53"/>
        <end position="79"/>
    </location>
</feature>
<evidence type="ECO:0000313" key="3">
    <source>
        <dbReference type="Proteomes" id="UP000317648"/>
    </source>
</evidence>
<dbReference type="EMBL" id="CP036433">
    <property type="protein sequence ID" value="QDU97667.1"/>
    <property type="molecule type" value="Genomic_DNA"/>
</dbReference>
<accession>A0A518E0R4</accession>
<keyword evidence="1" id="KW-1133">Transmembrane helix</keyword>
<feature type="transmembrane region" description="Helical" evidence="1">
    <location>
        <begin position="91"/>
        <end position="115"/>
    </location>
</feature>
<dbReference type="KEGG" id="lcre:Pla8534_55190"/>
<proteinExistence type="predicted"/>
<name>A0A518E0R4_9BACT</name>
<dbReference type="Proteomes" id="UP000317648">
    <property type="component" value="Chromosome"/>
</dbReference>
<sequence length="122" mass="13644">MDNLNFTSNDRLPDAFDAPAIPVCMPRIDVGESDKRSFTEQEREKSGNDLARLAVLSLVIGCFLPFGFVLVLLSMFFLFRIFAANLRPSPVYMVLTIVLGLWHLWGLVNFAAVLLSQALPIQ</sequence>
<dbReference type="RefSeq" id="WP_145056431.1">
    <property type="nucleotide sequence ID" value="NZ_CP036433.1"/>
</dbReference>
<organism evidence="2 3">
    <name type="scientific">Lignipirellula cremea</name>
    <dbReference type="NCBI Taxonomy" id="2528010"/>
    <lineage>
        <taxon>Bacteria</taxon>
        <taxon>Pseudomonadati</taxon>
        <taxon>Planctomycetota</taxon>
        <taxon>Planctomycetia</taxon>
        <taxon>Pirellulales</taxon>
        <taxon>Pirellulaceae</taxon>
        <taxon>Lignipirellula</taxon>
    </lineage>
</organism>
<protein>
    <submittedName>
        <fullName evidence="2">Uncharacterized protein</fullName>
    </submittedName>
</protein>